<dbReference type="AlphaFoldDB" id="A0A7D4A7S4"/>
<evidence type="ECO:0000256" key="1">
    <source>
        <dbReference type="SAM" id="MobiDB-lite"/>
    </source>
</evidence>
<name>A0A7D4A7S4_ACTVE</name>
<evidence type="ECO:0000259" key="2">
    <source>
        <dbReference type="Pfam" id="PF24698"/>
    </source>
</evidence>
<dbReference type="Pfam" id="PF24698">
    <property type="entry name" value="DUF7662"/>
    <property type="match status" value="1"/>
</dbReference>
<sequence length="52" mass="5752">MIGAALPQSAHNHPAWRGVDPKHTQRVWSDAGYQARPNLTAQRVTFIGTARD</sequence>
<feature type="domain" description="DUF7662" evidence="2">
    <location>
        <begin position="2"/>
        <end position="46"/>
    </location>
</feature>
<evidence type="ECO:0000313" key="4">
    <source>
        <dbReference type="Proteomes" id="UP000501240"/>
    </source>
</evidence>
<protein>
    <recommendedName>
        <fullName evidence="2">DUF7662 domain-containing protein</fullName>
    </recommendedName>
</protein>
<dbReference type="Proteomes" id="UP000501240">
    <property type="component" value="Chromosome"/>
</dbReference>
<accession>A0A7D4A7S4</accession>
<gene>
    <name evidence="3" type="ORF">ACTIVE_6254</name>
</gene>
<feature type="region of interest" description="Disordered" evidence="1">
    <location>
        <begin position="1"/>
        <end position="23"/>
    </location>
</feature>
<proteinExistence type="predicted"/>
<organism evidence="3 4">
    <name type="scientific">Actinomadura verrucosospora</name>
    <dbReference type="NCBI Taxonomy" id="46165"/>
    <lineage>
        <taxon>Bacteria</taxon>
        <taxon>Bacillati</taxon>
        <taxon>Actinomycetota</taxon>
        <taxon>Actinomycetes</taxon>
        <taxon>Streptosporangiales</taxon>
        <taxon>Thermomonosporaceae</taxon>
        <taxon>Actinomadura</taxon>
    </lineage>
</organism>
<dbReference type="InterPro" id="IPR056079">
    <property type="entry name" value="DUF7662"/>
</dbReference>
<dbReference type="RefSeq" id="WP_428993767.1">
    <property type="nucleotide sequence ID" value="NZ_CP053892.1"/>
</dbReference>
<reference evidence="3 4" key="1">
    <citation type="submission" date="2020-05" db="EMBL/GenBank/DDBJ databases">
        <title>Actinomadura verrucosospora NRRL-B18236 (PFL_A860) Genome sequencing and assembly.</title>
        <authorList>
            <person name="Samborskyy M."/>
        </authorList>
    </citation>
    <scope>NUCLEOTIDE SEQUENCE [LARGE SCALE GENOMIC DNA]</scope>
    <source>
        <strain evidence="3 4">NRRL:B18236</strain>
    </source>
</reference>
<evidence type="ECO:0000313" key="3">
    <source>
        <dbReference type="EMBL" id="QKG24605.1"/>
    </source>
</evidence>
<keyword evidence="4" id="KW-1185">Reference proteome</keyword>
<dbReference type="EMBL" id="CP053892">
    <property type="protein sequence ID" value="QKG24605.1"/>
    <property type="molecule type" value="Genomic_DNA"/>
</dbReference>